<dbReference type="Pfam" id="PF07859">
    <property type="entry name" value="Abhydrolase_3"/>
    <property type="match status" value="2"/>
</dbReference>
<dbReference type="SUPFAM" id="SSF53474">
    <property type="entry name" value="alpha/beta-Hydrolases"/>
    <property type="match status" value="1"/>
</dbReference>
<evidence type="ECO:0000256" key="1">
    <source>
        <dbReference type="PROSITE-ProRule" id="PRU10038"/>
    </source>
</evidence>
<dbReference type="Pfam" id="PF06350">
    <property type="entry name" value="HSL_N"/>
    <property type="match status" value="1"/>
</dbReference>
<name>A0ABN7ANY8_9HEMI</name>
<evidence type="ECO:0000313" key="5">
    <source>
        <dbReference type="EMBL" id="BES93940.1"/>
    </source>
</evidence>
<dbReference type="Gene3D" id="3.40.50.1820">
    <property type="entry name" value="alpha/beta hydrolase"/>
    <property type="match status" value="2"/>
</dbReference>
<evidence type="ECO:0000259" key="4">
    <source>
        <dbReference type="Pfam" id="PF07859"/>
    </source>
</evidence>
<dbReference type="PROSITE" id="PS01174">
    <property type="entry name" value="LIPASE_GDXG_SER"/>
    <property type="match status" value="1"/>
</dbReference>
<dbReference type="EMBL" id="AP028912">
    <property type="protein sequence ID" value="BES93940.1"/>
    <property type="molecule type" value="Genomic_DNA"/>
</dbReference>
<feature type="domain" description="Alpha/beta hydrolase fold-3" evidence="4">
    <location>
        <begin position="677"/>
        <end position="757"/>
    </location>
</feature>
<feature type="compositionally biased region" description="Polar residues" evidence="2">
    <location>
        <begin position="615"/>
        <end position="624"/>
    </location>
</feature>
<feature type="domain" description="Hormone-sensitive lipase N-terminal" evidence="3">
    <location>
        <begin position="132"/>
        <end position="433"/>
    </location>
</feature>
<proteinExistence type="predicted"/>
<organism evidence="5 6">
    <name type="scientific">Nesidiocoris tenuis</name>
    <dbReference type="NCBI Taxonomy" id="355587"/>
    <lineage>
        <taxon>Eukaryota</taxon>
        <taxon>Metazoa</taxon>
        <taxon>Ecdysozoa</taxon>
        <taxon>Arthropoda</taxon>
        <taxon>Hexapoda</taxon>
        <taxon>Insecta</taxon>
        <taxon>Pterygota</taxon>
        <taxon>Neoptera</taxon>
        <taxon>Paraneoptera</taxon>
        <taxon>Hemiptera</taxon>
        <taxon>Heteroptera</taxon>
        <taxon>Panheteroptera</taxon>
        <taxon>Cimicomorpha</taxon>
        <taxon>Miridae</taxon>
        <taxon>Dicyphina</taxon>
        <taxon>Nesidiocoris</taxon>
    </lineage>
</organism>
<dbReference type="PANTHER" id="PTHR23025">
    <property type="entry name" value="TRIACYLGLYCEROL LIPASE"/>
    <property type="match status" value="1"/>
</dbReference>
<dbReference type="InterPro" id="IPR013094">
    <property type="entry name" value="AB_hydrolase_3"/>
</dbReference>
<dbReference type="PANTHER" id="PTHR23025:SF3">
    <property type="entry name" value="HORMONE-SENSITIVE LIPASE"/>
    <property type="match status" value="1"/>
</dbReference>
<accession>A0ABN7ANY8</accession>
<dbReference type="InterPro" id="IPR010468">
    <property type="entry name" value="HSL_N"/>
</dbReference>
<feature type="active site" evidence="1">
    <location>
        <position position="529"/>
    </location>
</feature>
<dbReference type="InterPro" id="IPR033140">
    <property type="entry name" value="Lipase_GDXG_put_SER_AS"/>
</dbReference>
<dbReference type="InterPro" id="IPR029058">
    <property type="entry name" value="AB_hydrolase_fold"/>
</dbReference>
<dbReference type="Proteomes" id="UP001307889">
    <property type="component" value="Chromosome 4"/>
</dbReference>
<evidence type="ECO:0000313" key="6">
    <source>
        <dbReference type="Proteomes" id="UP001307889"/>
    </source>
</evidence>
<sequence length="791" mass="87925">MASGVRGGDLPPSRATLVDVHAGIDVREPVPNRWLTAVTHQAWISTIFEITATLALPSLNVAGWIRRLLAVHLTSVKMFLLVQAQAASTMVIDRMSLFQRFIIDNMMSTIKPGSSIQQSLPRPEKLEFAENVDRLMALCDDNLAFFAKDNSDYARKMSDCLSNMRNNLPALQDKAYEIHNKAADYDFENVRGNGLRSLVRIAEVVVARAKTAAADLTVYRTSFFFRKDSAYKKMSAYEQAVQSCLILFEYAHHLIGWSEPGKLIPPPTKEHLVSALIRKVGKPFNQYCFYGRCLGIQFCDSIAMIFRTLLILMSSFSEMYYSDGKILDPVLKSSKYLYNPELRAKRVVNISQYGSVNFCKSFWLLGEIEIMARVQSILNTLPVCKEMSIEPAPIFLPKVGNSEVTIVIEPPISHKGPAPLEVRLLSCSKRFGMTGDEHEDVGVKLPSDELVIHCHGGGFIAQSSRSHETYLRQWATEIDAPIFSIDYSLAPECPYPRALEDAFYGYCWALQNLGKLGTTGKRIVLAGDSAGANLVLGITMKCIERNVRLPDGIFVAYVPTLLRFIATPARLLCLIDPLLPFGFLLGCIKAYCCNAEEFEKSLVHEEKLKIGMSSPEDSIVTSPSSPVPEEAQQAEEDPVVITQKDPGVFQRVLSSFTNVLVLEKRSASDQERLLAEMKDETFKLCPENMLDFDIDLDPLLSPLVADDDVLGKFPPVSILTTEFDPFLDDCVDFAKKLKTVGHSPTLDVLLGLSHGFLNFSQVSKEAAEGSSLCATRIKELLRSDAARAEEP</sequence>
<keyword evidence="6" id="KW-1185">Reference proteome</keyword>
<feature type="region of interest" description="Disordered" evidence="2">
    <location>
        <begin position="614"/>
        <end position="636"/>
    </location>
</feature>
<evidence type="ECO:0000256" key="2">
    <source>
        <dbReference type="SAM" id="MobiDB-lite"/>
    </source>
</evidence>
<protein>
    <submittedName>
        <fullName evidence="5">Hormone-sensitive lipase</fullName>
    </submittedName>
</protein>
<gene>
    <name evidence="5" type="ORF">NTJ_06747</name>
</gene>
<feature type="domain" description="Alpha/beta hydrolase fold-3" evidence="4">
    <location>
        <begin position="451"/>
        <end position="557"/>
    </location>
</feature>
<evidence type="ECO:0000259" key="3">
    <source>
        <dbReference type="Pfam" id="PF06350"/>
    </source>
</evidence>
<reference evidence="5 6" key="1">
    <citation type="submission" date="2023-09" db="EMBL/GenBank/DDBJ databases">
        <title>Nesidiocoris tenuis whole genome shotgun sequence.</title>
        <authorList>
            <person name="Shibata T."/>
            <person name="Shimoda M."/>
            <person name="Kobayashi T."/>
            <person name="Uehara T."/>
        </authorList>
    </citation>
    <scope>NUCLEOTIDE SEQUENCE [LARGE SCALE GENOMIC DNA]</scope>
    <source>
        <strain evidence="5 6">Japan</strain>
    </source>
</reference>